<evidence type="ECO:0000256" key="6">
    <source>
        <dbReference type="ARBA" id="ARBA00022932"/>
    </source>
</evidence>
<evidence type="ECO:0000256" key="3">
    <source>
        <dbReference type="ARBA" id="ARBA00022741"/>
    </source>
</evidence>
<dbReference type="InParanoid" id="A0A317ZDE7"/>
<dbReference type="Gene3D" id="3.40.50.300">
    <property type="entry name" value="P-loop containing nucleotide triphosphate hydrolases"/>
    <property type="match status" value="1"/>
</dbReference>
<accession>A0A317ZDE7</accession>
<dbReference type="SUPFAM" id="SSF48019">
    <property type="entry name" value="post-AAA+ oligomerization domain-like"/>
    <property type="match status" value="1"/>
</dbReference>
<keyword evidence="8" id="KW-0548">Nucleotidyltransferase</keyword>
<dbReference type="FunFam" id="3.40.50.300:FF:000014">
    <property type="entry name" value="DNA polymerase III subunit gamma/tau"/>
    <property type="match status" value="1"/>
</dbReference>
<dbReference type="Proteomes" id="UP000247099">
    <property type="component" value="Unassembled WGS sequence"/>
</dbReference>
<dbReference type="CDD" id="cd18137">
    <property type="entry name" value="HLD_clamp_pol_III_gamma_tau"/>
    <property type="match status" value="1"/>
</dbReference>
<dbReference type="Pfam" id="PF13177">
    <property type="entry name" value="DNA_pol3_delta2"/>
    <property type="match status" value="1"/>
</dbReference>
<dbReference type="PANTHER" id="PTHR11669:SF0">
    <property type="entry name" value="PROTEIN STICHEL-LIKE 2"/>
    <property type="match status" value="1"/>
</dbReference>
<dbReference type="EMBL" id="QHJQ01000011">
    <property type="protein sequence ID" value="PXA03226.1"/>
    <property type="molecule type" value="Genomic_DNA"/>
</dbReference>
<dbReference type="GO" id="GO:0046872">
    <property type="term" value="F:metal ion binding"/>
    <property type="evidence" value="ECO:0007669"/>
    <property type="project" value="UniProtKB-KW"/>
</dbReference>
<dbReference type="GO" id="GO:0006261">
    <property type="term" value="P:DNA-templated DNA replication"/>
    <property type="evidence" value="ECO:0007669"/>
    <property type="project" value="TreeGrafter"/>
</dbReference>
<evidence type="ECO:0000256" key="5">
    <source>
        <dbReference type="ARBA" id="ARBA00022840"/>
    </source>
</evidence>
<dbReference type="InterPro" id="IPR027417">
    <property type="entry name" value="P-loop_NTPase"/>
</dbReference>
<keyword evidence="8" id="KW-0808">Transferase</keyword>
<dbReference type="EC" id="2.7.7.7" evidence="8"/>
<dbReference type="InterPro" id="IPR045085">
    <property type="entry name" value="HLD_clamp_pol_III_gamma_tau"/>
</dbReference>
<evidence type="ECO:0000256" key="7">
    <source>
        <dbReference type="ARBA" id="ARBA00049244"/>
    </source>
</evidence>
<feature type="domain" description="AAA+ ATPase" evidence="10">
    <location>
        <begin position="39"/>
        <end position="181"/>
    </location>
</feature>
<dbReference type="SMART" id="SM00382">
    <property type="entry name" value="AAA"/>
    <property type="match status" value="1"/>
</dbReference>
<evidence type="ECO:0000256" key="4">
    <source>
        <dbReference type="ARBA" id="ARBA00022833"/>
    </source>
</evidence>
<organism evidence="11 12">
    <name type="scientific">Coraliomargarita sinensis</name>
    <dbReference type="NCBI Taxonomy" id="2174842"/>
    <lineage>
        <taxon>Bacteria</taxon>
        <taxon>Pseudomonadati</taxon>
        <taxon>Verrucomicrobiota</taxon>
        <taxon>Opitutia</taxon>
        <taxon>Puniceicoccales</taxon>
        <taxon>Coraliomargaritaceae</taxon>
        <taxon>Coraliomargarita</taxon>
    </lineage>
</organism>
<keyword evidence="6 8" id="KW-0239">DNA-directed DNA polymerase</keyword>
<comment type="similarity">
    <text evidence="1 8">Belongs to the DnaX/STICHEL family.</text>
</comment>
<dbReference type="PRINTS" id="PR00300">
    <property type="entry name" value="CLPPROTEASEA"/>
</dbReference>
<dbReference type="PANTHER" id="PTHR11669">
    <property type="entry name" value="REPLICATION FACTOR C / DNA POLYMERASE III GAMMA-TAU SUBUNIT"/>
    <property type="match status" value="1"/>
</dbReference>
<comment type="subunit">
    <text evidence="8">DNA polymerase III contains a core (composed of alpha, epsilon and theta chains) that associates with a tau subunit. This core dimerizes to form the POLIII' complex. PolIII' associates with the gamma complex (composed of gamma, delta, delta', psi and chi chains) and with the beta chain to form the complete DNA polymerase III complex.</text>
</comment>
<dbReference type="AlphaFoldDB" id="A0A317ZDE7"/>
<feature type="region of interest" description="Disordered" evidence="9">
    <location>
        <begin position="367"/>
        <end position="388"/>
    </location>
</feature>
<dbReference type="OrthoDB" id="9810148at2"/>
<keyword evidence="2" id="KW-0479">Metal-binding</keyword>
<evidence type="ECO:0000256" key="8">
    <source>
        <dbReference type="RuleBase" id="RU364063"/>
    </source>
</evidence>
<gene>
    <name evidence="8" type="primary">dnaX</name>
    <name evidence="11" type="ORF">DDZ13_13470</name>
</gene>
<dbReference type="InterPro" id="IPR008921">
    <property type="entry name" value="DNA_pol3_clamp-load_cplx_C"/>
</dbReference>
<dbReference type="SUPFAM" id="SSF52540">
    <property type="entry name" value="P-loop containing nucleoside triphosphate hydrolases"/>
    <property type="match status" value="1"/>
</dbReference>
<name>A0A317ZDE7_9BACT</name>
<dbReference type="Gene3D" id="1.10.8.60">
    <property type="match status" value="1"/>
</dbReference>
<keyword evidence="8" id="KW-0235">DNA replication</keyword>
<evidence type="ECO:0000256" key="9">
    <source>
        <dbReference type="SAM" id="MobiDB-lite"/>
    </source>
</evidence>
<evidence type="ECO:0000313" key="12">
    <source>
        <dbReference type="Proteomes" id="UP000247099"/>
    </source>
</evidence>
<dbReference type="FunFam" id="1.10.8.60:FF:000013">
    <property type="entry name" value="DNA polymerase III subunit gamma/tau"/>
    <property type="match status" value="1"/>
</dbReference>
<evidence type="ECO:0000256" key="2">
    <source>
        <dbReference type="ARBA" id="ARBA00022723"/>
    </source>
</evidence>
<comment type="catalytic activity">
    <reaction evidence="7 8">
        <text>DNA(n) + a 2'-deoxyribonucleoside 5'-triphosphate = DNA(n+1) + diphosphate</text>
        <dbReference type="Rhea" id="RHEA:22508"/>
        <dbReference type="Rhea" id="RHEA-COMP:17339"/>
        <dbReference type="Rhea" id="RHEA-COMP:17340"/>
        <dbReference type="ChEBI" id="CHEBI:33019"/>
        <dbReference type="ChEBI" id="CHEBI:61560"/>
        <dbReference type="ChEBI" id="CHEBI:173112"/>
        <dbReference type="EC" id="2.7.7.7"/>
    </reaction>
</comment>
<dbReference type="Pfam" id="PF22608">
    <property type="entry name" value="DNAX_ATPase_lid"/>
    <property type="match status" value="1"/>
</dbReference>
<keyword evidence="12" id="KW-1185">Reference proteome</keyword>
<keyword evidence="4" id="KW-0862">Zinc</keyword>
<dbReference type="GO" id="GO:0009360">
    <property type="term" value="C:DNA polymerase III complex"/>
    <property type="evidence" value="ECO:0007669"/>
    <property type="project" value="InterPro"/>
</dbReference>
<dbReference type="NCBIfam" id="TIGR02397">
    <property type="entry name" value="dnaX_nterm"/>
    <property type="match status" value="1"/>
</dbReference>
<dbReference type="GO" id="GO:0003887">
    <property type="term" value="F:DNA-directed DNA polymerase activity"/>
    <property type="evidence" value="ECO:0007669"/>
    <property type="project" value="UniProtKB-KW"/>
</dbReference>
<dbReference type="GO" id="GO:0005524">
    <property type="term" value="F:ATP binding"/>
    <property type="evidence" value="ECO:0007669"/>
    <property type="project" value="UniProtKB-KW"/>
</dbReference>
<evidence type="ECO:0000313" key="11">
    <source>
        <dbReference type="EMBL" id="PXA03226.1"/>
    </source>
</evidence>
<sequence length="388" mass="42151">MEPGYQVIARRWRPKQFDELVGQDHIVRTLRNAIETNRIAHAYLFVGPRGTGKTSTARLFAKALNAEGGPSVSPDNDSEISQAIMGGSCMDVIEIDGASNNSVEQVRSLREECQFAPAQCTYKIYIIDEVHMLSTAAFNALLKTLEEPPEHVKFFFATTEAHKVLPTIVSRCQRFEFRPISDAVIAEKLAQIAQAEDIKIDDEALKAIALLANGGMRDAQSILDQMISFCGSEITESDVLDVYGLVSADRIAELAKALGSLDFPAIISTVDHFVEEGRDLYRVLVNLEAHCRGALLDAIQNGGKTEKLGTPLSTESIMRMLDALHRGEASVQKGLSEKVNFEVVLLKAAEESRSRAIDSLIKQVAATASTTSTGSGLAGGESGEKKKP</sequence>
<dbReference type="CDD" id="cd00009">
    <property type="entry name" value="AAA"/>
    <property type="match status" value="1"/>
</dbReference>
<keyword evidence="3 8" id="KW-0547">Nucleotide-binding</keyword>
<comment type="caution">
    <text evidence="11">The sequence shown here is derived from an EMBL/GenBank/DDBJ whole genome shotgun (WGS) entry which is preliminary data.</text>
</comment>
<dbReference type="GO" id="GO:0003677">
    <property type="term" value="F:DNA binding"/>
    <property type="evidence" value="ECO:0007669"/>
    <property type="project" value="InterPro"/>
</dbReference>
<dbReference type="InterPro" id="IPR012763">
    <property type="entry name" value="DNA_pol_III_sug/sutau_N"/>
</dbReference>
<reference evidence="11 12" key="1">
    <citation type="submission" date="2018-05" db="EMBL/GenBank/DDBJ databases">
        <title>Coraliomargarita sinensis sp. nov., isolated from a marine solar saltern.</title>
        <authorList>
            <person name="Zhou L.Y."/>
        </authorList>
    </citation>
    <scope>NUCLEOTIDE SEQUENCE [LARGE SCALE GENOMIC DNA]</scope>
    <source>
        <strain evidence="11 12">WN38</strain>
    </source>
</reference>
<proteinExistence type="inferred from homology"/>
<evidence type="ECO:0000256" key="1">
    <source>
        <dbReference type="ARBA" id="ARBA00006360"/>
    </source>
</evidence>
<dbReference type="RefSeq" id="WP_110131980.1">
    <property type="nucleotide sequence ID" value="NZ_QHJQ01000011.1"/>
</dbReference>
<keyword evidence="5 8" id="KW-0067">ATP-binding</keyword>
<protein>
    <recommendedName>
        <fullName evidence="8">DNA polymerase III subunit gamma/tau</fullName>
        <ecNumber evidence="8">2.7.7.7</ecNumber>
    </recommendedName>
</protein>
<dbReference type="InterPro" id="IPR050238">
    <property type="entry name" value="DNA_Rep/Repair_Clamp_Loader"/>
</dbReference>
<comment type="function">
    <text evidence="8">DNA polymerase III is a complex, multichain enzyme responsible for most of the replicative synthesis in bacteria. This DNA polymerase also exhibits 3' to 5' exonuclease activity.</text>
</comment>
<dbReference type="NCBIfam" id="NF004046">
    <property type="entry name" value="PRK05563.1"/>
    <property type="match status" value="1"/>
</dbReference>
<evidence type="ECO:0000259" key="10">
    <source>
        <dbReference type="SMART" id="SM00382"/>
    </source>
</evidence>
<dbReference type="InterPro" id="IPR001270">
    <property type="entry name" value="ClpA/B"/>
</dbReference>
<dbReference type="InterPro" id="IPR003593">
    <property type="entry name" value="AAA+_ATPase"/>
</dbReference>